<dbReference type="EMBL" id="JBHSOF010000025">
    <property type="protein sequence ID" value="MFC5665216.1"/>
    <property type="molecule type" value="Genomic_DNA"/>
</dbReference>
<comment type="caution">
    <text evidence="2">The sequence shown here is derived from an EMBL/GenBank/DDBJ whole genome shotgun (WGS) entry which is preliminary data.</text>
</comment>
<accession>A0ABW0X7T5</accession>
<sequence>MKRSRRGLAIATTVVAMTMSLAACGGGSSDSTAADGTVTIHVEAWKGGGAEPANVAEVNKAFEEANPKIKVDFQYVTANDTYTQKLQPELLGGKAGDVIMVDSSKVQKWGDSGYLADLSKESWADKISDGAKPFVQNGGKTLAMPMELVGIGLYANTDLLKKAGITEVPADWPTFLDDLGKLKAAGVNPIALPDKAGWTAQSAFQASGSTLVYQKNKRWDSDFLAGKASIPSDWQEPLNQLKALGDQGYVNWKNELGVDEWAQGSQDFMAGKSAFWYQGAWQISNVKKAGFPVSFAPWPAGAAGTQPNAMFFPGTMWGVNSQSKNTDAARKYVEFWSQAQNLSKFLDAEHGASPFADGTTPTAPETTAFTDAFSNGRYRLMPANTWLSGPTETAAGTAVQAFLLGQKSADQTLKDIQTAATAK</sequence>
<keyword evidence="3" id="KW-1185">Reference proteome</keyword>
<protein>
    <submittedName>
        <fullName evidence="2">ABC transporter substrate-binding protein</fullName>
    </submittedName>
</protein>
<dbReference type="Proteomes" id="UP001595975">
    <property type="component" value="Unassembled WGS sequence"/>
</dbReference>
<evidence type="ECO:0000256" key="1">
    <source>
        <dbReference type="SAM" id="SignalP"/>
    </source>
</evidence>
<feature type="signal peptide" evidence="1">
    <location>
        <begin position="1"/>
        <end position="22"/>
    </location>
</feature>
<feature type="chain" id="PRO_5047461388" evidence="1">
    <location>
        <begin position="23"/>
        <end position="423"/>
    </location>
</feature>
<dbReference type="PROSITE" id="PS51257">
    <property type="entry name" value="PROKAR_LIPOPROTEIN"/>
    <property type="match status" value="1"/>
</dbReference>
<dbReference type="PANTHER" id="PTHR43649:SF12">
    <property type="entry name" value="DIACETYLCHITOBIOSE BINDING PROTEIN DASA"/>
    <property type="match status" value="1"/>
</dbReference>
<evidence type="ECO:0000313" key="3">
    <source>
        <dbReference type="Proteomes" id="UP001595975"/>
    </source>
</evidence>
<dbReference type="RefSeq" id="WP_380226905.1">
    <property type="nucleotide sequence ID" value="NZ_JBHSOF010000025.1"/>
</dbReference>
<organism evidence="2 3">
    <name type="scientific">Kitasatospora misakiensis</name>
    <dbReference type="NCBI Taxonomy" id="67330"/>
    <lineage>
        <taxon>Bacteria</taxon>
        <taxon>Bacillati</taxon>
        <taxon>Actinomycetota</taxon>
        <taxon>Actinomycetes</taxon>
        <taxon>Kitasatosporales</taxon>
        <taxon>Streptomycetaceae</taxon>
        <taxon>Kitasatospora</taxon>
    </lineage>
</organism>
<name>A0ABW0X7T5_9ACTN</name>
<keyword evidence="1" id="KW-0732">Signal</keyword>
<dbReference type="PANTHER" id="PTHR43649">
    <property type="entry name" value="ARABINOSE-BINDING PROTEIN-RELATED"/>
    <property type="match status" value="1"/>
</dbReference>
<dbReference type="Gene3D" id="3.40.190.10">
    <property type="entry name" value="Periplasmic binding protein-like II"/>
    <property type="match status" value="2"/>
</dbReference>
<dbReference type="SUPFAM" id="SSF53850">
    <property type="entry name" value="Periplasmic binding protein-like II"/>
    <property type="match status" value="1"/>
</dbReference>
<dbReference type="InterPro" id="IPR050490">
    <property type="entry name" value="Bact_solute-bd_prot1"/>
</dbReference>
<proteinExistence type="predicted"/>
<evidence type="ECO:0000313" key="2">
    <source>
        <dbReference type="EMBL" id="MFC5665216.1"/>
    </source>
</evidence>
<gene>
    <name evidence="2" type="ORF">ACFP3U_19790</name>
</gene>
<dbReference type="InterPro" id="IPR006059">
    <property type="entry name" value="SBP"/>
</dbReference>
<reference evidence="3" key="1">
    <citation type="journal article" date="2019" name="Int. J. Syst. Evol. Microbiol.">
        <title>The Global Catalogue of Microorganisms (GCM) 10K type strain sequencing project: providing services to taxonomists for standard genome sequencing and annotation.</title>
        <authorList>
            <consortium name="The Broad Institute Genomics Platform"/>
            <consortium name="The Broad Institute Genome Sequencing Center for Infectious Disease"/>
            <person name="Wu L."/>
            <person name="Ma J."/>
        </authorList>
    </citation>
    <scope>NUCLEOTIDE SEQUENCE [LARGE SCALE GENOMIC DNA]</scope>
    <source>
        <strain evidence="3">CGMCC 4.1437</strain>
    </source>
</reference>
<dbReference type="Pfam" id="PF13416">
    <property type="entry name" value="SBP_bac_8"/>
    <property type="match status" value="1"/>
</dbReference>